<reference evidence="2 3" key="1">
    <citation type="journal article" date="2013" name="BMC Genomics">
        <title>Reconstruction of the lipid metabolism for the microalga Monoraphidium neglectum from its genome sequence reveals characteristics suitable for biofuel production.</title>
        <authorList>
            <person name="Bogen C."/>
            <person name="Al-Dilaimi A."/>
            <person name="Albersmeier A."/>
            <person name="Wichmann J."/>
            <person name="Grundmann M."/>
            <person name="Rupp O."/>
            <person name="Lauersen K.J."/>
            <person name="Blifernez-Klassen O."/>
            <person name="Kalinowski J."/>
            <person name="Goesmann A."/>
            <person name="Mussgnug J.H."/>
            <person name="Kruse O."/>
        </authorList>
    </citation>
    <scope>NUCLEOTIDE SEQUENCE [LARGE SCALE GENOMIC DNA]</scope>
    <source>
        <strain evidence="2 3">SAG 48.87</strain>
    </source>
</reference>
<dbReference type="AlphaFoldDB" id="A0A0D2JJG1"/>
<gene>
    <name evidence="2" type="ORF">MNEG_8501</name>
</gene>
<dbReference type="Proteomes" id="UP000054498">
    <property type="component" value="Unassembled WGS sequence"/>
</dbReference>
<organism evidence="2 3">
    <name type="scientific">Monoraphidium neglectum</name>
    <dbReference type="NCBI Taxonomy" id="145388"/>
    <lineage>
        <taxon>Eukaryota</taxon>
        <taxon>Viridiplantae</taxon>
        <taxon>Chlorophyta</taxon>
        <taxon>core chlorophytes</taxon>
        <taxon>Chlorophyceae</taxon>
        <taxon>CS clade</taxon>
        <taxon>Sphaeropleales</taxon>
        <taxon>Selenastraceae</taxon>
        <taxon>Monoraphidium</taxon>
    </lineage>
</organism>
<sequence length="88" mass="9064">MRSGPFAVGTVGEAYAGGGEEAQDSQSKLGAAEGSTGSAKMDVNELKQARESVQATMDADSAPGWVDRFSGEARKGSDILVQRVQKSG</sequence>
<dbReference type="KEGG" id="mng:MNEG_8501"/>
<dbReference type="EMBL" id="KK101841">
    <property type="protein sequence ID" value="KIY99457.1"/>
    <property type="molecule type" value="Genomic_DNA"/>
</dbReference>
<evidence type="ECO:0000256" key="1">
    <source>
        <dbReference type="SAM" id="MobiDB-lite"/>
    </source>
</evidence>
<name>A0A0D2JJG1_9CHLO</name>
<dbReference type="RefSeq" id="XP_013898477.1">
    <property type="nucleotide sequence ID" value="XM_014043023.1"/>
</dbReference>
<protein>
    <submittedName>
        <fullName evidence="2">Uncharacterized protein</fullName>
    </submittedName>
</protein>
<evidence type="ECO:0000313" key="3">
    <source>
        <dbReference type="Proteomes" id="UP000054498"/>
    </source>
</evidence>
<evidence type="ECO:0000313" key="2">
    <source>
        <dbReference type="EMBL" id="KIY99457.1"/>
    </source>
</evidence>
<dbReference type="GeneID" id="25741377"/>
<proteinExistence type="predicted"/>
<accession>A0A0D2JJG1</accession>
<feature type="region of interest" description="Disordered" evidence="1">
    <location>
        <begin position="1"/>
        <end position="40"/>
    </location>
</feature>
<keyword evidence="3" id="KW-1185">Reference proteome</keyword>